<keyword evidence="2" id="KW-0472">Membrane</keyword>
<feature type="transmembrane region" description="Helical" evidence="2">
    <location>
        <begin position="63"/>
        <end position="81"/>
    </location>
</feature>
<dbReference type="OrthoDB" id="3260408at2759"/>
<keyword evidence="2" id="KW-0812">Transmembrane</keyword>
<feature type="region of interest" description="Disordered" evidence="1">
    <location>
        <begin position="1"/>
        <end position="27"/>
    </location>
</feature>
<keyword evidence="2" id="KW-1133">Transmembrane helix</keyword>
<dbReference type="Proteomes" id="UP000807469">
    <property type="component" value="Unassembled WGS sequence"/>
</dbReference>
<accession>A0A9P6D3L5</accession>
<feature type="compositionally biased region" description="Low complexity" evidence="1">
    <location>
        <begin position="370"/>
        <end position="380"/>
    </location>
</feature>
<feature type="compositionally biased region" description="Polar residues" evidence="1">
    <location>
        <begin position="425"/>
        <end position="440"/>
    </location>
</feature>
<dbReference type="AlphaFoldDB" id="A0A9P6D3L5"/>
<protein>
    <submittedName>
        <fullName evidence="3">Uncharacterized protein</fullName>
    </submittedName>
</protein>
<organism evidence="3 4">
    <name type="scientific">Pholiota conissans</name>
    <dbReference type="NCBI Taxonomy" id="109636"/>
    <lineage>
        <taxon>Eukaryota</taxon>
        <taxon>Fungi</taxon>
        <taxon>Dikarya</taxon>
        <taxon>Basidiomycota</taxon>
        <taxon>Agaricomycotina</taxon>
        <taxon>Agaricomycetes</taxon>
        <taxon>Agaricomycetidae</taxon>
        <taxon>Agaricales</taxon>
        <taxon>Agaricineae</taxon>
        <taxon>Strophariaceae</taxon>
        <taxon>Pholiota</taxon>
    </lineage>
</organism>
<comment type="caution">
    <text evidence="3">The sequence shown here is derived from an EMBL/GenBank/DDBJ whole genome shotgun (WGS) entry which is preliminary data.</text>
</comment>
<evidence type="ECO:0000256" key="2">
    <source>
        <dbReference type="SAM" id="Phobius"/>
    </source>
</evidence>
<name>A0A9P6D3L5_9AGAR</name>
<proteinExistence type="predicted"/>
<feature type="region of interest" description="Disordered" evidence="1">
    <location>
        <begin position="646"/>
        <end position="665"/>
    </location>
</feature>
<feature type="compositionally biased region" description="Polar residues" evidence="1">
    <location>
        <begin position="1"/>
        <end position="23"/>
    </location>
</feature>
<feature type="region of interest" description="Disordered" evidence="1">
    <location>
        <begin position="343"/>
        <end position="481"/>
    </location>
</feature>
<evidence type="ECO:0000313" key="4">
    <source>
        <dbReference type="Proteomes" id="UP000807469"/>
    </source>
</evidence>
<dbReference type="EMBL" id="MU155163">
    <property type="protein sequence ID" value="KAF9482604.1"/>
    <property type="molecule type" value="Genomic_DNA"/>
</dbReference>
<keyword evidence="4" id="KW-1185">Reference proteome</keyword>
<reference evidence="3" key="1">
    <citation type="submission" date="2020-11" db="EMBL/GenBank/DDBJ databases">
        <authorList>
            <consortium name="DOE Joint Genome Institute"/>
            <person name="Ahrendt S."/>
            <person name="Riley R."/>
            <person name="Andreopoulos W."/>
            <person name="Labutti K."/>
            <person name="Pangilinan J."/>
            <person name="Ruiz-Duenas F.J."/>
            <person name="Barrasa J.M."/>
            <person name="Sanchez-Garcia M."/>
            <person name="Camarero S."/>
            <person name="Miyauchi S."/>
            <person name="Serrano A."/>
            <person name="Linde D."/>
            <person name="Babiker R."/>
            <person name="Drula E."/>
            <person name="Ayuso-Fernandez I."/>
            <person name="Pacheco R."/>
            <person name="Padilla G."/>
            <person name="Ferreira P."/>
            <person name="Barriuso J."/>
            <person name="Kellner H."/>
            <person name="Castanera R."/>
            <person name="Alfaro M."/>
            <person name="Ramirez L."/>
            <person name="Pisabarro A.G."/>
            <person name="Kuo A."/>
            <person name="Tritt A."/>
            <person name="Lipzen A."/>
            <person name="He G."/>
            <person name="Yan M."/>
            <person name="Ng V."/>
            <person name="Cullen D."/>
            <person name="Martin F."/>
            <person name="Rosso M.-N."/>
            <person name="Henrissat B."/>
            <person name="Hibbett D."/>
            <person name="Martinez A.T."/>
            <person name="Grigoriev I.V."/>
        </authorList>
    </citation>
    <scope>NUCLEOTIDE SEQUENCE</scope>
    <source>
        <strain evidence="3">CIRM-BRFM 674</strain>
    </source>
</reference>
<gene>
    <name evidence="3" type="ORF">BDN70DRAFT_990961</name>
</gene>
<evidence type="ECO:0000256" key="1">
    <source>
        <dbReference type="SAM" id="MobiDB-lite"/>
    </source>
</evidence>
<sequence>MVVNRKQPTVPQAVSRSASTQHVPTKRIVKNPPKINGVAEVSARASTKKSKEYATKKRRPKTLLDRLFFLSLSLFAFYAFYTCRPNFIFPAPRTHIVETNPLCRSLHSYRVHILDPYILPPVKHTVAFTHDLAEPYIAIVQAKTDPYIVPVVKGVNTVKPYVIRAIDTGKTVWKRALVPFYKGTLKPYYVKAVLPRYRLYIQPRLAPLTARASASYKYYVSRPLHIQTTKLNNTLHRNYRTYVQPYVIQIQPYVVQGYNTVYSVSVQATDAYTTHVHPRATTAWVYARPHLYTAWKHTKVIVLKVAEIAAVQLKWAARQIGAYRRTYVDPHVLKIWEKVAEGTESASAPVPTSTPPPLGNERPDVKAETTESIIEPTTISAAEQAQTTPVPPTEEVLVEDTKLANPSIPTPEENVDAIDPVGESTPVSSSASAAQHTPATVISEAPEPSHTDAPAPVPSEEPEVEEKVAATQETASTPAPAAQAMKSAESILAASLADSTGGDEIDLDAFLEDLGVGEPESVIIDASASNTEPDNPSLSIIIDEAQATQTEEEKLAAIAEKRNRIIDRHEKWFDELDALIANETTALVETLVKWRAEKSAEVADMAGQRKDGGGGGGVIQELQKEGERLIKGLEGYLKKASARSDTWIIPPSSPSNPSDLPKPDRDAKLALSKAEKDKWNTVLAKVESKFNDKVTGVQAGVHAWFSAARERERDDVRASAARVKSLADRAQADLGLDYAWLEDVTYADWQGYHDLMRAFENYEQTAHALQNGTALPAPAPQPPTDPILPALDALHAELQDVILGFSVALGPVRSEAARVFSVRRFTDEDAEGDDEEDSGFFVVRDGEVRKDDLRGVDLGKLGIEKKVGAGVVKGASGGEEKEKADDEVRILPIGARPGQEGEALDPSTIVIGKDRVQVEEALGSVPLEPAAARHEEL</sequence>
<evidence type="ECO:0000313" key="3">
    <source>
        <dbReference type="EMBL" id="KAF9482604.1"/>
    </source>
</evidence>